<comment type="caution">
    <text evidence="2">The sequence shown here is derived from an EMBL/GenBank/DDBJ whole genome shotgun (WGS) entry which is preliminary data.</text>
</comment>
<evidence type="ECO:0000256" key="1">
    <source>
        <dbReference type="SAM" id="MobiDB-lite"/>
    </source>
</evidence>
<reference evidence="2 3" key="1">
    <citation type="submission" date="2020-01" db="EMBL/GenBank/DDBJ databases">
        <title>Herbidospora sp. NEAU-GS84 nov., a novel actinomycete isolated from soil.</title>
        <authorList>
            <person name="Han L."/>
        </authorList>
    </citation>
    <scope>NUCLEOTIDE SEQUENCE [LARGE SCALE GENOMIC DNA]</scope>
    <source>
        <strain evidence="2 3">NEAU-GS84</strain>
    </source>
</reference>
<gene>
    <name evidence="2" type="ORF">GT755_36125</name>
</gene>
<sequence length="128" mass="13190">MDPLSITVVGLVAAKLAEGFGGELGTRAAGALSDLVTRVKARISGDPEAEAAMSDIEAGDQAEEPRETVAEALSKALESDPELREQLSRLVGEVRGDPKAVSFVTHVSGDAQVGKIVTIGEVTGDVSF</sequence>
<evidence type="ECO:0000313" key="2">
    <source>
        <dbReference type="EMBL" id="NAS27082.1"/>
    </source>
</evidence>
<feature type="region of interest" description="Disordered" evidence="1">
    <location>
        <begin position="46"/>
        <end position="80"/>
    </location>
</feature>
<accession>A0A7C9J7Y1</accession>
<keyword evidence="3" id="KW-1185">Reference proteome</keyword>
<evidence type="ECO:0000313" key="3">
    <source>
        <dbReference type="Proteomes" id="UP000479526"/>
    </source>
</evidence>
<organism evidence="2 3">
    <name type="scientific">Herbidospora solisilvae</name>
    <dbReference type="NCBI Taxonomy" id="2696284"/>
    <lineage>
        <taxon>Bacteria</taxon>
        <taxon>Bacillati</taxon>
        <taxon>Actinomycetota</taxon>
        <taxon>Actinomycetes</taxon>
        <taxon>Streptosporangiales</taxon>
        <taxon>Streptosporangiaceae</taxon>
        <taxon>Herbidospora</taxon>
    </lineage>
</organism>
<evidence type="ECO:0008006" key="4">
    <source>
        <dbReference type="Google" id="ProtNLM"/>
    </source>
</evidence>
<dbReference type="EMBL" id="WXEW01000013">
    <property type="protein sequence ID" value="NAS27082.1"/>
    <property type="molecule type" value="Genomic_DNA"/>
</dbReference>
<protein>
    <recommendedName>
        <fullName evidence="4">RHIM domain-containing protein</fullName>
    </recommendedName>
</protein>
<name>A0A7C9J7Y1_9ACTN</name>
<proteinExistence type="predicted"/>
<dbReference type="AlphaFoldDB" id="A0A7C9J7Y1"/>
<dbReference type="RefSeq" id="WP_161484047.1">
    <property type="nucleotide sequence ID" value="NZ_WXEW01000013.1"/>
</dbReference>
<dbReference type="Proteomes" id="UP000479526">
    <property type="component" value="Unassembled WGS sequence"/>
</dbReference>